<organism evidence="1">
    <name type="scientific">marine metagenome</name>
    <dbReference type="NCBI Taxonomy" id="408172"/>
    <lineage>
        <taxon>unclassified sequences</taxon>
        <taxon>metagenomes</taxon>
        <taxon>ecological metagenomes</taxon>
    </lineage>
</organism>
<dbReference type="AlphaFoldDB" id="A0A382GK78"/>
<accession>A0A382GK78</accession>
<sequence>HVVEGDRSVDHFDVTQGAPIALGVGSSGLYIGAGPRGRLLRRGPDGSTEELVVTQSQYIWDVAIDGNGVLLGCGADAQVLRWSRDGTVDTLLNATNDGHVRVLARRGQQWLAGTAVSEGSQDSEGRGRVYELGQNGGRLLLETTYEEVSAMASMGDAVFIAAMTVPSTGTPTVALLRLNADGASYPVWHGTGIWAGLVRDGDDLLAVTREPTRVLRWAADGQTGAVLARSDSVVPGTIAFTDGTLILADAHSGRLWKLDRRRADEGHFDSAVHDAGSVATWGRLSWKGEGNVEVLTRSGNSVEPDETWSVWSAVQKDETIRSPSARYLQYRIRLEAGGDSTPSVDRIVFSLRQANLPPRIEDVVTFPYRGGPGALQNPDQIPLPGQHRNNGNGLPQRKSLRVLRWKADDPNGDPLLIDIYLRGDGQSHWKLLEEGVERVKTVVWDTEVMPEGITQLRLVARDTESNPGDTALEDSYITAPFTIDNTPPVVQLRL</sequence>
<evidence type="ECO:0000313" key="1">
    <source>
        <dbReference type="EMBL" id="SVB75033.1"/>
    </source>
</evidence>
<feature type="non-terminal residue" evidence="1">
    <location>
        <position position="1"/>
    </location>
</feature>
<dbReference type="EMBL" id="UINC01055772">
    <property type="protein sequence ID" value="SVB75033.1"/>
    <property type="molecule type" value="Genomic_DNA"/>
</dbReference>
<gene>
    <name evidence="1" type="ORF">METZ01_LOCUS227887</name>
</gene>
<proteinExistence type="predicted"/>
<feature type="non-terminal residue" evidence="1">
    <location>
        <position position="494"/>
    </location>
</feature>
<dbReference type="SUPFAM" id="SSF63829">
    <property type="entry name" value="Calcium-dependent phosphotriesterase"/>
    <property type="match status" value="1"/>
</dbReference>
<dbReference type="Gene3D" id="2.80.10.50">
    <property type="match status" value="1"/>
</dbReference>
<reference evidence="1" key="1">
    <citation type="submission" date="2018-05" db="EMBL/GenBank/DDBJ databases">
        <authorList>
            <person name="Lanie J.A."/>
            <person name="Ng W.-L."/>
            <person name="Kazmierczak K.M."/>
            <person name="Andrzejewski T.M."/>
            <person name="Davidsen T.M."/>
            <person name="Wayne K.J."/>
            <person name="Tettelin H."/>
            <person name="Glass J.I."/>
            <person name="Rusch D."/>
            <person name="Podicherti R."/>
            <person name="Tsui H.-C.T."/>
            <person name="Winkler M.E."/>
        </authorList>
    </citation>
    <scope>NUCLEOTIDE SEQUENCE</scope>
</reference>
<name>A0A382GK78_9ZZZZ</name>
<evidence type="ECO:0008006" key="2">
    <source>
        <dbReference type="Google" id="ProtNLM"/>
    </source>
</evidence>
<protein>
    <recommendedName>
        <fullName evidence="2">Fibronectin type-III domain-containing protein</fullName>
    </recommendedName>
</protein>